<feature type="region of interest" description="Disordered" evidence="1">
    <location>
        <begin position="159"/>
        <end position="183"/>
    </location>
</feature>
<dbReference type="AlphaFoldDB" id="A0AA86NYF9"/>
<evidence type="ECO:0000313" key="3">
    <source>
        <dbReference type="EMBL" id="CAL6049502.1"/>
    </source>
</evidence>
<dbReference type="EMBL" id="CAXDID020000180">
    <property type="protein sequence ID" value="CAL6049502.1"/>
    <property type="molecule type" value="Genomic_DNA"/>
</dbReference>
<reference evidence="2" key="1">
    <citation type="submission" date="2023-06" db="EMBL/GenBank/DDBJ databases">
        <authorList>
            <person name="Kurt Z."/>
        </authorList>
    </citation>
    <scope>NUCLEOTIDE SEQUENCE</scope>
</reference>
<organism evidence="2">
    <name type="scientific">Hexamita inflata</name>
    <dbReference type="NCBI Taxonomy" id="28002"/>
    <lineage>
        <taxon>Eukaryota</taxon>
        <taxon>Metamonada</taxon>
        <taxon>Diplomonadida</taxon>
        <taxon>Hexamitidae</taxon>
        <taxon>Hexamitinae</taxon>
        <taxon>Hexamita</taxon>
    </lineage>
</organism>
<evidence type="ECO:0000256" key="1">
    <source>
        <dbReference type="SAM" id="MobiDB-lite"/>
    </source>
</evidence>
<keyword evidence="4" id="KW-1185">Reference proteome</keyword>
<protein>
    <submittedName>
        <fullName evidence="3">Hypothetical_protein</fullName>
    </submittedName>
</protein>
<feature type="compositionally biased region" description="Polar residues" evidence="1">
    <location>
        <begin position="165"/>
        <end position="175"/>
    </location>
</feature>
<name>A0AA86NYF9_9EUKA</name>
<evidence type="ECO:0000313" key="2">
    <source>
        <dbReference type="EMBL" id="CAI9927648.1"/>
    </source>
</evidence>
<comment type="caution">
    <text evidence="2">The sequence shown here is derived from an EMBL/GenBank/DDBJ whole genome shotgun (WGS) entry which is preliminary data.</text>
</comment>
<proteinExistence type="predicted"/>
<evidence type="ECO:0000313" key="4">
    <source>
        <dbReference type="Proteomes" id="UP001642409"/>
    </source>
</evidence>
<dbReference type="EMBL" id="CATOUU010000384">
    <property type="protein sequence ID" value="CAI9927648.1"/>
    <property type="molecule type" value="Genomic_DNA"/>
</dbReference>
<accession>A0AA86NYF9</accession>
<dbReference type="Proteomes" id="UP001642409">
    <property type="component" value="Unassembled WGS sequence"/>
</dbReference>
<feature type="compositionally biased region" description="Polar residues" evidence="1">
    <location>
        <begin position="11"/>
        <end position="25"/>
    </location>
</feature>
<reference evidence="3 4" key="2">
    <citation type="submission" date="2024-07" db="EMBL/GenBank/DDBJ databases">
        <authorList>
            <person name="Akdeniz Z."/>
        </authorList>
    </citation>
    <scope>NUCLEOTIDE SEQUENCE [LARGE SCALE GENOMIC DNA]</scope>
</reference>
<feature type="region of interest" description="Disordered" evidence="1">
    <location>
        <begin position="1"/>
        <end position="72"/>
    </location>
</feature>
<sequence length="183" mass="20517">MGCGISEPDESQTTVEQAPQETPIIQQKKLQEPKQVTQPKIPAKITEKQPPSRIQPLQTVEKPSFPSSTIIQKPKFDTYDDDIAVAVLRASEISRLNQSTKYSNPHLLEEERASQNQLSSSISQQSIIHNHQSAIFNKRQSGQSMDNAMVLEQMRELSVEHVESQHGSVRNSSIATKGPFDRE</sequence>
<gene>
    <name evidence="2" type="ORF">HINF_LOCUS15293</name>
    <name evidence="3" type="ORF">HINF_LOCUS43356</name>
</gene>